<dbReference type="SMART" id="SM00062">
    <property type="entry name" value="PBPb"/>
    <property type="match status" value="1"/>
</dbReference>
<dbReference type="EMBL" id="NFKM01000002">
    <property type="protein sequence ID" value="OUP61778.1"/>
    <property type="molecule type" value="Genomic_DNA"/>
</dbReference>
<dbReference type="SUPFAM" id="SSF53850">
    <property type="entry name" value="Periplasmic binding protein-like II"/>
    <property type="match status" value="1"/>
</dbReference>
<dbReference type="Proteomes" id="UP000195447">
    <property type="component" value="Unassembled WGS sequence"/>
</dbReference>
<evidence type="ECO:0000313" key="5">
    <source>
        <dbReference type="Proteomes" id="UP000195447"/>
    </source>
</evidence>
<evidence type="ECO:0000256" key="2">
    <source>
        <dbReference type="SAM" id="SignalP"/>
    </source>
</evidence>
<name>A0A1Y4LYV9_9FIRM</name>
<dbReference type="PROSITE" id="PS51257">
    <property type="entry name" value="PROKAR_LIPOPROTEIN"/>
    <property type="match status" value="1"/>
</dbReference>
<accession>A0A1Y4LYV9</accession>
<organism evidence="4 5">
    <name type="scientific">Faecalitalea cylindroides</name>
    <dbReference type="NCBI Taxonomy" id="39483"/>
    <lineage>
        <taxon>Bacteria</taxon>
        <taxon>Bacillati</taxon>
        <taxon>Bacillota</taxon>
        <taxon>Erysipelotrichia</taxon>
        <taxon>Erysipelotrichales</taxon>
        <taxon>Erysipelotrichaceae</taxon>
        <taxon>Faecalitalea</taxon>
    </lineage>
</organism>
<proteinExistence type="predicted"/>
<evidence type="ECO:0000313" key="4">
    <source>
        <dbReference type="EMBL" id="OUP61778.1"/>
    </source>
</evidence>
<dbReference type="InterPro" id="IPR001638">
    <property type="entry name" value="Solute-binding_3/MltF_N"/>
</dbReference>
<dbReference type="AlphaFoldDB" id="A0A1Y4LYV9"/>
<keyword evidence="1 2" id="KW-0732">Signal</keyword>
<feature type="domain" description="Solute-binding protein family 3/N-terminal" evidence="3">
    <location>
        <begin position="41"/>
        <end position="276"/>
    </location>
</feature>
<dbReference type="RefSeq" id="WP_087158208.1">
    <property type="nucleotide sequence ID" value="NZ_JACJIY010000001.1"/>
</dbReference>
<evidence type="ECO:0000259" key="3">
    <source>
        <dbReference type="SMART" id="SM00062"/>
    </source>
</evidence>
<protein>
    <submittedName>
        <fullName evidence="4">Amino acid ABC transporter substrate-binding protein</fullName>
    </submittedName>
</protein>
<reference evidence="5" key="1">
    <citation type="submission" date="2017-04" db="EMBL/GenBank/DDBJ databases">
        <title>Function of individual gut microbiota members based on whole genome sequencing of pure cultures obtained from chicken caecum.</title>
        <authorList>
            <person name="Medvecky M."/>
            <person name="Cejkova D."/>
            <person name="Polansky O."/>
            <person name="Karasova D."/>
            <person name="Kubasova T."/>
            <person name="Cizek A."/>
            <person name="Rychlik I."/>
        </authorList>
    </citation>
    <scope>NUCLEOTIDE SEQUENCE [LARGE SCALE GENOMIC DNA]</scope>
    <source>
        <strain evidence="5">An178</strain>
    </source>
</reference>
<feature type="chain" id="PRO_5039520250" evidence="2">
    <location>
        <begin position="21"/>
        <end position="288"/>
    </location>
</feature>
<feature type="signal peptide" evidence="2">
    <location>
        <begin position="1"/>
        <end position="20"/>
    </location>
</feature>
<evidence type="ECO:0000256" key="1">
    <source>
        <dbReference type="ARBA" id="ARBA00022729"/>
    </source>
</evidence>
<keyword evidence="5" id="KW-1185">Reference proteome</keyword>
<dbReference type="Gene3D" id="3.40.190.10">
    <property type="entry name" value="Periplasmic binding protein-like II"/>
    <property type="match status" value="2"/>
</dbReference>
<gene>
    <name evidence="4" type="ORF">B5F14_02125</name>
</gene>
<dbReference type="PANTHER" id="PTHR35936:SF17">
    <property type="entry name" value="ARGININE-BINDING EXTRACELLULAR PROTEIN ARTP"/>
    <property type="match status" value="1"/>
</dbReference>
<sequence>MKMKKLVSVVLATTMMIGVAGCSSTTSGSADKLEQIKEAGKIVLGTSPDFPPSEFYILDENGEKQIVGSDISLAQAIADEIGVELEIKATDFNGVLANVQSGSVDMAISGFAQTEERKQVMQFSEGYQREDSEDYQGILTTKENAEKYKTLEEFKAANLTIAAQSGSIQYELAMKLTDEANIKQYGTTDASALALDAGDIDAVIVSSNSALPMLDTFTDLTLLPKDGFDLDPDAMYSTNVIGFPLGDEYQSLIDLCNDVIEKAKENGDLEKWVTEAKELSAQAVEVEE</sequence>
<comment type="caution">
    <text evidence="4">The sequence shown here is derived from an EMBL/GenBank/DDBJ whole genome shotgun (WGS) entry which is preliminary data.</text>
</comment>
<dbReference type="Pfam" id="PF00497">
    <property type="entry name" value="SBP_bac_3"/>
    <property type="match status" value="1"/>
</dbReference>
<dbReference type="PANTHER" id="PTHR35936">
    <property type="entry name" value="MEMBRANE-BOUND LYTIC MUREIN TRANSGLYCOSYLASE F"/>
    <property type="match status" value="1"/>
</dbReference>